<dbReference type="EMBL" id="FOHS01000003">
    <property type="protein sequence ID" value="SET76810.1"/>
    <property type="molecule type" value="Genomic_DNA"/>
</dbReference>
<keyword evidence="2" id="KW-1185">Reference proteome</keyword>
<dbReference type="PANTHER" id="PTHR34849:SF3">
    <property type="entry name" value="SSR2962 PROTEIN"/>
    <property type="match status" value="1"/>
</dbReference>
<dbReference type="RefSeq" id="WP_092772308.1">
    <property type="nucleotide sequence ID" value="NZ_FOHS01000003.1"/>
</dbReference>
<reference evidence="2" key="1">
    <citation type="submission" date="2016-10" db="EMBL/GenBank/DDBJ databases">
        <authorList>
            <person name="Varghese N."/>
            <person name="Submissions S."/>
        </authorList>
    </citation>
    <scope>NUCLEOTIDE SEQUENCE [LARGE SCALE GENOMIC DNA]</scope>
    <source>
        <strain evidence="2">DSM 15310</strain>
    </source>
</reference>
<dbReference type="Gene3D" id="1.10.10.10">
    <property type="entry name" value="Winged helix-like DNA-binding domain superfamily/Winged helix DNA-binding domain"/>
    <property type="match status" value="1"/>
</dbReference>
<dbReference type="STRING" id="82805.SAMN04487998_2677"/>
<organism evidence="1 2">
    <name type="scientific">Hymenobacter actinosclerus</name>
    <dbReference type="NCBI Taxonomy" id="82805"/>
    <lineage>
        <taxon>Bacteria</taxon>
        <taxon>Pseudomonadati</taxon>
        <taxon>Bacteroidota</taxon>
        <taxon>Cytophagia</taxon>
        <taxon>Cytophagales</taxon>
        <taxon>Hymenobacteraceae</taxon>
        <taxon>Hymenobacter</taxon>
    </lineage>
</organism>
<dbReference type="SUPFAM" id="SSF46689">
    <property type="entry name" value="Homeodomain-like"/>
    <property type="match status" value="1"/>
</dbReference>
<dbReference type="Proteomes" id="UP000198697">
    <property type="component" value="Unassembled WGS sequence"/>
</dbReference>
<accession>A0A1I0H289</accession>
<sequence>METPRITVQADICHGKPCIRGMRYPVSLVLELLASGMSHAEVLADYPALEEADIRACLVYGARLSDLKTLPYAAS</sequence>
<gene>
    <name evidence="1" type="ORF">SAMN04487998_2677</name>
</gene>
<dbReference type="PANTHER" id="PTHR34849">
    <property type="entry name" value="SSL5025 PROTEIN"/>
    <property type="match status" value="1"/>
</dbReference>
<dbReference type="InterPro" id="IPR036388">
    <property type="entry name" value="WH-like_DNA-bd_sf"/>
</dbReference>
<dbReference type="AlphaFoldDB" id="A0A1I0H289"/>
<dbReference type="InterPro" id="IPR009057">
    <property type="entry name" value="Homeodomain-like_sf"/>
</dbReference>
<dbReference type="Pfam" id="PF04255">
    <property type="entry name" value="DUF433"/>
    <property type="match status" value="1"/>
</dbReference>
<dbReference type="InterPro" id="IPR007367">
    <property type="entry name" value="DUF433"/>
</dbReference>
<dbReference type="OrthoDB" id="1494556at2"/>
<name>A0A1I0H289_9BACT</name>
<evidence type="ECO:0000313" key="1">
    <source>
        <dbReference type="EMBL" id="SET76810.1"/>
    </source>
</evidence>
<proteinExistence type="predicted"/>
<evidence type="ECO:0000313" key="2">
    <source>
        <dbReference type="Proteomes" id="UP000198697"/>
    </source>
</evidence>
<protein>
    <submittedName>
        <fullName evidence="1">Uncharacterized conserved protein, DUF433 family</fullName>
    </submittedName>
</protein>